<dbReference type="Pfam" id="PF00144">
    <property type="entry name" value="Beta-lactamase"/>
    <property type="match status" value="1"/>
</dbReference>
<dbReference type="InterPro" id="IPR001466">
    <property type="entry name" value="Beta-lactam-related"/>
</dbReference>
<dbReference type="OrthoDB" id="9770183at2"/>
<name>A0A5C4T1K0_9BACL</name>
<gene>
    <name evidence="2" type="ORF">FE784_27940</name>
</gene>
<sequence length="397" mass="44206">MNIWIIQEFIIFGKRGFGMIRETELPAAQDGRTDALPEQAAYDPARLAVLDEHLSEMIRQNKLQCGSYLLARDGRIFAHRAIGKLTHREGSPDLMPDSIRKTYSVTKFFTAVAVMQLVEEGKLYLDQSVSTVLKPFDTPLHKSITVFHLLTHTSGVYPDPGCLMEPYPTAWFGELKGYDDWITNAISGPLLGKPGEQYAYSSCGYAILGEIIGKVSGIPYEQFIIRRIVKPLGMTRTFFEVPAHLYDEVCVTDDWQTQELQFRRDSPDMPPPAGGGLFSTLEDMWKLGQMMQNGGTFDNARILSRKSVEAMTKNKLSGVKTQVWGSDVSDYEFGLGLFLTTPTIETPGTYGHEGFGRCGIKVDPAERFVAVFIVPTGIQWAPESVIGTKAIIWSGLL</sequence>
<reference evidence="2 3" key="1">
    <citation type="submission" date="2019-05" db="EMBL/GenBank/DDBJ databases">
        <title>We sequenced the genome of Paenibacillus hemerocallicola KCTC 33185 for further insight into its adaptation and study the phylogeny of Paenibacillus.</title>
        <authorList>
            <person name="Narsing Rao M.P."/>
        </authorList>
    </citation>
    <scope>NUCLEOTIDE SEQUENCE [LARGE SCALE GENOMIC DNA]</scope>
    <source>
        <strain evidence="2 3">KCTC 33185</strain>
    </source>
</reference>
<protein>
    <submittedName>
        <fullName evidence="2">Beta-lactamase family protein</fullName>
    </submittedName>
</protein>
<dbReference type="PANTHER" id="PTHR43283">
    <property type="entry name" value="BETA-LACTAMASE-RELATED"/>
    <property type="match status" value="1"/>
</dbReference>
<organism evidence="2 3">
    <name type="scientific">Paenibacillus hemerocallicola</name>
    <dbReference type="NCBI Taxonomy" id="1172614"/>
    <lineage>
        <taxon>Bacteria</taxon>
        <taxon>Bacillati</taxon>
        <taxon>Bacillota</taxon>
        <taxon>Bacilli</taxon>
        <taxon>Bacillales</taxon>
        <taxon>Paenibacillaceae</taxon>
        <taxon>Paenibacillus</taxon>
    </lineage>
</organism>
<dbReference type="InterPro" id="IPR050789">
    <property type="entry name" value="Diverse_Enzym_Activities"/>
</dbReference>
<proteinExistence type="predicted"/>
<evidence type="ECO:0000259" key="1">
    <source>
        <dbReference type="Pfam" id="PF00144"/>
    </source>
</evidence>
<evidence type="ECO:0000313" key="3">
    <source>
        <dbReference type="Proteomes" id="UP000307943"/>
    </source>
</evidence>
<dbReference type="AlphaFoldDB" id="A0A5C4T1K0"/>
<comment type="caution">
    <text evidence="2">The sequence shown here is derived from an EMBL/GenBank/DDBJ whole genome shotgun (WGS) entry which is preliminary data.</text>
</comment>
<dbReference type="SUPFAM" id="SSF56601">
    <property type="entry name" value="beta-lactamase/transpeptidase-like"/>
    <property type="match status" value="1"/>
</dbReference>
<dbReference type="InterPro" id="IPR012338">
    <property type="entry name" value="Beta-lactam/transpept-like"/>
</dbReference>
<keyword evidence="3" id="KW-1185">Reference proteome</keyword>
<feature type="domain" description="Beta-lactamase-related" evidence="1">
    <location>
        <begin position="51"/>
        <end position="373"/>
    </location>
</feature>
<dbReference type="Proteomes" id="UP000307943">
    <property type="component" value="Unassembled WGS sequence"/>
</dbReference>
<dbReference type="Gene3D" id="3.40.710.10">
    <property type="entry name" value="DD-peptidase/beta-lactamase superfamily"/>
    <property type="match status" value="1"/>
</dbReference>
<evidence type="ECO:0000313" key="2">
    <source>
        <dbReference type="EMBL" id="TNJ62988.1"/>
    </source>
</evidence>
<dbReference type="EMBL" id="VDCQ01000050">
    <property type="protein sequence ID" value="TNJ62988.1"/>
    <property type="molecule type" value="Genomic_DNA"/>
</dbReference>
<accession>A0A5C4T1K0</accession>